<dbReference type="SMART" id="SM00288">
    <property type="entry name" value="VHS"/>
    <property type="match status" value="1"/>
</dbReference>
<dbReference type="PROSITE" id="PS50179">
    <property type="entry name" value="VHS"/>
    <property type="match status" value="1"/>
</dbReference>
<dbReference type="GO" id="GO:0035091">
    <property type="term" value="F:phosphatidylinositol binding"/>
    <property type="evidence" value="ECO:0007669"/>
    <property type="project" value="InterPro"/>
</dbReference>
<feature type="region of interest" description="Disordered" evidence="10">
    <location>
        <begin position="480"/>
        <end position="502"/>
    </location>
</feature>
<feature type="domain" description="GAE" evidence="12">
    <location>
        <begin position="553"/>
        <end position="672"/>
    </location>
</feature>
<keyword evidence="7" id="KW-0653">Protein transport</keyword>
<evidence type="ECO:0000256" key="4">
    <source>
        <dbReference type="ARBA" id="ARBA00022448"/>
    </source>
</evidence>
<keyword evidence="5" id="KW-0967">Endosome</keyword>
<dbReference type="PROSITE" id="PS50909">
    <property type="entry name" value="GAT"/>
    <property type="match status" value="1"/>
</dbReference>
<feature type="compositionally biased region" description="Pro residues" evidence="10">
    <location>
        <begin position="148"/>
        <end position="157"/>
    </location>
</feature>
<dbReference type="SMART" id="SM00809">
    <property type="entry name" value="Alpha_adaptinC2"/>
    <property type="match status" value="1"/>
</dbReference>
<dbReference type="GO" id="GO:0005802">
    <property type="term" value="C:trans-Golgi network"/>
    <property type="evidence" value="ECO:0007669"/>
    <property type="project" value="InterPro"/>
</dbReference>
<evidence type="ECO:0008006" key="16">
    <source>
        <dbReference type="Google" id="ProtNLM"/>
    </source>
</evidence>
<feature type="region of interest" description="Disordered" evidence="10">
    <location>
        <begin position="402"/>
        <end position="433"/>
    </location>
</feature>
<keyword evidence="8" id="KW-0333">Golgi apparatus</keyword>
<evidence type="ECO:0000259" key="12">
    <source>
        <dbReference type="PROSITE" id="PS50180"/>
    </source>
</evidence>
<dbReference type="Pfam" id="PF18308">
    <property type="entry name" value="GGA_N-GAT"/>
    <property type="match status" value="1"/>
</dbReference>
<evidence type="ECO:0000256" key="8">
    <source>
        <dbReference type="ARBA" id="ARBA00023034"/>
    </source>
</evidence>
<evidence type="ECO:0000313" key="15">
    <source>
        <dbReference type="Proteomes" id="UP000186922"/>
    </source>
</evidence>
<proteinExistence type="inferred from homology"/>
<comment type="subcellular location">
    <subcellularLocation>
        <location evidence="2">Early endosome membrane</location>
        <topology evidence="2">Peripheral membrane protein</topology>
    </subcellularLocation>
    <subcellularLocation>
        <location evidence="1">Golgi apparatus</location>
        <location evidence="1">trans-Golgi network membrane</location>
        <topology evidence="1">Peripheral membrane protein</topology>
    </subcellularLocation>
</comment>
<evidence type="ECO:0000256" key="3">
    <source>
        <dbReference type="ARBA" id="ARBA00008099"/>
    </source>
</evidence>
<evidence type="ECO:0000256" key="6">
    <source>
        <dbReference type="ARBA" id="ARBA00022843"/>
    </source>
</evidence>
<sequence length="673" mass="74009">MLLTDVEDLLFRLTDPRTSSREQDVETDFIKAIQSDNAVLAHSLRTLAHRVQSPCEREAINALATLDNIAKRGGRGVQSELGKFRFLNELIKVVSPKYLGDKTTDAVKQKVISLLFHWSQMMRYEQKVVEAYNMLKQQGIVKDDPASAEPPPPPPAARPKNPIIEDEERARLLRKLLQSREPADMVAANRLIKSMVREDDQRMEKIIRRHSDLIHIKENAKLLSDMLKQYSPASSSLQEREIMRQLFDSCELHRPKVFKLAAEMAENTNTETEDGPSLADILSTSDELTEVIERYRSLGLAAEKFDGRKPHEGAPAALVSFDDKTPGPSTSRPSAPPLNNSPAVQPTSSSKDDVLSLLEDVFSDPDTHSAPTLFHPTPVHPVPVLNGSKMLTAAPMQPVTFPPAMSNISRANDSQNGSAQTPAAMESLSSKPRGLVDFDDITNNFLGMNLGDAQLKSRSFHAALDTRPKATLSELQRVLPATSDLSPKGHPNNAARSSFSRDEELLDSNPFLASSSSSRTDCVKMAPGGLNSASINRGSIGDISVSLQDIQPEPVEPIQIYNQNQLNIVLYRTKNRPREDCVVFVASAKSSNSTLVKDFTLSFFASKGTQVKIQPTTSSDIPPYNPIFPAGPVSHVLIVASEAKHPLSLQYQVDYTLNNRAYSDSGTTPPLPV</sequence>
<dbReference type="InterPro" id="IPR041198">
    <property type="entry name" value="GGA_N-GAT"/>
</dbReference>
<gene>
    <name evidence="14" type="primary">RvY_01053-1</name>
    <name evidence="14" type="synonym">RvY_01053.1</name>
    <name evidence="14" type="ORF">RvY_01053</name>
</gene>
<evidence type="ECO:0000256" key="7">
    <source>
        <dbReference type="ARBA" id="ARBA00022927"/>
    </source>
</evidence>
<feature type="domain" description="VHS" evidence="11">
    <location>
        <begin position="13"/>
        <end position="143"/>
    </location>
</feature>
<evidence type="ECO:0000256" key="9">
    <source>
        <dbReference type="ARBA" id="ARBA00023136"/>
    </source>
</evidence>
<dbReference type="SUPFAM" id="SSF49348">
    <property type="entry name" value="Clathrin adaptor appendage domain"/>
    <property type="match status" value="1"/>
</dbReference>
<evidence type="ECO:0000256" key="1">
    <source>
        <dbReference type="ARBA" id="ARBA00004150"/>
    </source>
</evidence>
<name>A0A1D1UEX6_RAMVA</name>
<feature type="compositionally biased region" description="Polar residues" evidence="10">
    <location>
        <begin position="327"/>
        <end position="349"/>
    </location>
</feature>
<accession>A0A1D1UEX6</accession>
<keyword evidence="9" id="KW-0472">Membrane</keyword>
<comment type="caution">
    <text evidence="14">The sequence shown here is derived from an EMBL/GenBank/DDBJ whole genome shotgun (WGS) entry which is preliminary data.</text>
</comment>
<dbReference type="GO" id="GO:0031901">
    <property type="term" value="C:early endosome membrane"/>
    <property type="evidence" value="ECO:0007669"/>
    <property type="project" value="UniProtKB-SubCell"/>
</dbReference>
<feature type="region of interest" description="Disordered" evidence="10">
    <location>
        <begin position="142"/>
        <end position="164"/>
    </location>
</feature>
<dbReference type="EMBL" id="BDGG01000001">
    <property type="protein sequence ID" value="GAU88339.1"/>
    <property type="molecule type" value="Genomic_DNA"/>
</dbReference>
<organism evidence="14 15">
    <name type="scientific">Ramazzottius varieornatus</name>
    <name type="common">Water bear</name>
    <name type="synonym">Tardigrade</name>
    <dbReference type="NCBI Taxonomy" id="947166"/>
    <lineage>
        <taxon>Eukaryota</taxon>
        <taxon>Metazoa</taxon>
        <taxon>Ecdysozoa</taxon>
        <taxon>Tardigrada</taxon>
        <taxon>Eutardigrada</taxon>
        <taxon>Parachela</taxon>
        <taxon>Hypsibioidea</taxon>
        <taxon>Ramazzottiidae</taxon>
        <taxon>Ramazzottius</taxon>
    </lineage>
</organism>
<dbReference type="GO" id="GO:0006886">
    <property type="term" value="P:intracellular protein transport"/>
    <property type="evidence" value="ECO:0007669"/>
    <property type="project" value="InterPro"/>
</dbReference>
<dbReference type="OrthoDB" id="447025at2759"/>
<dbReference type="Gene3D" id="1.25.40.90">
    <property type="match status" value="1"/>
</dbReference>
<dbReference type="PANTHER" id="PTHR45905:SF1">
    <property type="entry name" value="GOLGI-LOCALIZED, GAMMA-ADAPTIN EAR CONTAINING, ARF BINDING PROTEIN"/>
    <property type="match status" value="1"/>
</dbReference>
<dbReference type="Pfam" id="PF02883">
    <property type="entry name" value="Alpha_adaptinC2"/>
    <property type="match status" value="1"/>
</dbReference>
<dbReference type="GO" id="GO:0006893">
    <property type="term" value="P:Golgi to plasma membrane transport"/>
    <property type="evidence" value="ECO:0007669"/>
    <property type="project" value="TreeGrafter"/>
</dbReference>
<dbReference type="Gene3D" id="1.20.5.170">
    <property type="match status" value="1"/>
</dbReference>
<evidence type="ECO:0000313" key="14">
    <source>
        <dbReference type="EMBL" id="GAU88339.1"/>
    </source>
</evidence>
<dbReference type="InterPro" id="IPR008942">
    <property type="entry name" value="ENTH_VHS"/>
</dbReference>
<evidence type="ECO:0000259" key="11">
    <source>
        <dbReference type="PROSITE" id="PS50179"/>
    </source>
</evidence>
<protein>
    <recommendedName>
        <fullName evidence="16">VHS domain-containing protein</fullName>
    </recommendedName>
</protein>
<dbReference type="Pfam" id="PF03127">
    <property type="entry name" value="GAT"/>
    <property type="match status" value="1"/>
</dbReference>
<dbReference type="InterPro" id="IPR008153">
    <property type="entry name" value="GAE_dom"/>
</dbReference>
<dbReference type="InterPro" id="IPR027422">
    <property type="entry name" value="GGA1-3"/>
</dbReference>
<feature type="domain" description="GAT" evidence="13">
    <location>
        <begin position="166"/>
        <end position="300"/>
    </location>
</feature>
<dbReference type="Pfam" id="PF00790">
    <property type="entry name" value="VHS"/>
    <property type="match status" value="1"/>
</dbReference>
<reference evidence="14 15" key="1">
    <citation type="journal article" date="2016" name="Nat. Commun.">
        <title>Extremotolerant tardigrade genome and improved radiotolerance of human cultured cells by tardigrade-unique protein.</title>
        <authorList>
            <person name="Hashimoto T."/>
            <person name="Horikawa D.D."/>
            <person name="Saito Y."/>
            <person name="Kuwahara H."/>
            <person name="Kozuka-Hata H."/>
            <person name="Shin-I T."/>
            <person name="Minakuchi Y."/>
            <person name="Ohishi K."/>
            <person name="Motoyama A."/>
            <person name="Aizu T."/>
            <person name="Enomoto A."/>
            <person name="Kondo K."/>
            <person name="Tanaka S."/>
            <person name="Hara Y."/>
            <person name="Koshikawa S."/>
            <person name="Sagara H."/>
            <person name="Miura T."/>
            <person name="Yokobori S."/>
            <person name="Miyagawa K."/>
            <person name="Suzuki Y."/>
            <person name="Kubo T."/>
            <person name="Oyama M."/>
            <person name="Kohara Y."/>
            <person name="Fujiyama A."/>
            <person name="Arakawa K."/>
            <person name="Katayama T."/>
            <person name="Toyoda A."/>
            <person name="Kunieda T."/>
        </authorList>
    </citation>
    <scope>NUCLEOTIDE SEQUENCE [LARGE SCALE GENOMIC DNA]</scope>
    <source>
        <strain evidence="14 15">YOKOZUNA-1</strain>
    </source>
</reference>
<feature type="region of interest" description="Disordered" evidence="10">
    <location>
        <begin position="306"/>
        <end position="351"/>
    </location>
</feature>
<comment type="similarity">
    <text evidence="3">Belongs to the GGA protein family.</text>
</comment>
<keyword evidence="4" id="KW-0813">Transport</keyword>
<dbReference type="GO" id="GO:0031267">
    <property type="term" value="F:small GTPase binding"/>
    <property type="evidence" value="ECO:0007669"/>
    <property type="project" value="InterPro"/>
</dbReference>
<dbReference type="Gene3D" id="2.60.40.1230">
    <property type="match status" value="1"/>
</dbReference>
<keyword evidence="6" id="KW-0832">Ubl conjugation</keyword>
<dbReference type="InterPro" id="IPR004152">
    <property type="entry name" value="GAT_dom"/>
</dbReference>
<dbReference type="SUPFAM" id="SSF89009">
    <property type="entry name" value="GAT-like domain"/>
    <property type="match status" value="1"/>
</dbReference>
<dbReference type="CDD" id="cd14234">
    <property type="entry name" value="GAT_GGA_meta"/>
    <property type="match status" value="1"/>
</dbReference>
<dbReference type="Gene3D" id="1.20.58.160">
    <property type="match status" value="1"/>
</dbReference>
<dbReference type="InterPro" id="IPR008152">
    <property type="entry name" value="Clathrin_a/b/g-adaptin_app_Ig"/>
</dbReference>
<dbReference type="InterPro" id="IPR002014">
    <property type="entry name" value="VHS_dom"/>
</dbReference>
<evidence type="ECO:0000256" key="2">
    <source>
        <dbReference type="ARBA" id="ARBA00004220"/>
    </source>
</evidence>
<dbReference type="InterPro" id="IPR013041">
    <property type="entry name" value="Clathrin_app_Ig-like_sf"/>
</dbReference>
<dbReference type="GO" id="GO:0043130">
    <property type="term" value="F:ubiquitin binding"/>
    <property type="evidence" value="ECO:0007669"/>
    <property type="project" value="InterPro"/>
</dbReference>
<dbReference type="SUPFAM" id="SSF48464">
    <property type="entry name" value="ENTH/VHS domain"/>
    <property type="match status" value="1"/>
</dbReference>
<evidence type="ECO:0000256" key="5">
    <source>
        <dbReference type="ARBA" id="ARBA00022753"/>
    </source>
</evidence>
<feature type="compositionally biased region" description="Polar residues" evidence="10">
    <location>
        <begin position="406"/>
        <end position="421"/>
    </location>
</feature>
<keyword evidence="15" id="KW-1185">Reference proteome</keyword>
<dbReference type="InterPro" id="IPR038425">
    <property type="entry name" value="GAT_sf"/>
</dbReference>
<evidence type="ECO:0000256" key="10">
    <source>
        <dbReference type="SAM" id="MobiDB-lite"/>
    </source>
</evidence>
<dbReference type="AlphaFoldDB" id="A0A1D1UEX6"/>
<dbReference type="PROSITE" id="PS50180">
    <property type="entry name" value="GAE"/>
    <property type="match status" value="1"/>
</dbReference>
<evidence type="ECO:0000259" key="13">
    <source>
        <dbReference type="PROSITE" id="PS50909"/>
    </source>
</evidence>
<dbReference type="STRING" id="947166.A0A1D1UEX6"/>
<dbReference type="Proteomes" id="UP000186922">
    <property type="component" value="Unassembled WGS sequence"/>
</dbReference>
<dbReference type="PANTHER" id="PTHR45905">
    <property type="entry name" value="GOLGI-LOCALIZED, GAMMA-ADAPTIN EAR CONTAINING, ARF BINDING PROTEIN"/>
    <property type="match status" value="1"/>
</dbReference>
<dbReference type="GO" id="GO:0034394">
    <property type="term" value="P:protein localization to cell surface"/>
    <property type="evidence" value="ECO:0007669"/>
    <property type="project" value="TreeGrafter"/>
</dbReference>